<dbReference type="InterPro" id="IPR003439">
    <property type="entry name" value="ABC_transporter-like_ATP-bd"/>
</dbReference>
<keyword evidence="3" id="KW-0547">Nucleotide-binding</keyword>
<organism evidence="6 7">
    <name type="scientific">Actinocorallia longicatena</name>
    <dbReference type="NCBI Taxonomy" id="111803"/>
    <lineage>
        <taxon>Bacteria</taxon>
        <taxon>Bacillati</taxon>
        <taxon>Actinomycetota</taxon>
        <taxon>Actinomycetes</taxon>
        <taxon>Streptosporangiales</taxon>
        <taxon>Thermomonosporaceae</taxon>
        <taxon>Actinocorallia</taxon>
    </lineage>
</organism>
<dbReference type="InterPro" id="IPR003593">
    <property type="entry name" value="AAA+_ATPase"/>
</dbReference>
<keyword evidence="4" id="KW-0067">ATP-binding</keyword>
<reference evidence="7" key="1">
    <citation type="journal article" date="2019" name="Int. J. Syst. Evol. Microbiol.">
        <title>The Global Catalogue of Microorganisms (GCM) 10K type strain sequencing project: providing services to taxonomists for standard genome sequencing and annotation.</title>
        <authorList>
            <consortium name="The Broad Institute Genomics Platform"/>
            <consortium name="The Broad Institute Genome Sequencing Center for Infectious Disease"/>
            <person name="Wu L."/>
            <person name="Ma J."/>
        </authorList>
    </citation>
    <scope>NUCLEOTIDE SEQUENCE [LARGE SCALE GENOMIC DNA]</scope>
    <source>
        <strain evidence="7">JCM 9377</strain>
    </source>
</reference>
<dbReference type="Gene3D" id="3.40.50.300">
    <property type="entry name" value="P-loop containing nucleotide triphosphate hydrolases"/>
    <property type="match status" value="1"/>
</dbReference>
<evidence type="ECO:0000259" key="5">
    <source>
        <dbReference type="PROSITE" id="PS50893"/>
    </source>
</evidence>
<evidence type="ECO:0000256" key="4">
    <source>
        <dbReference type="ARBA" id="ARBA00022840"/>
    </source>
</evidence>
<dbReference type="PROSITE" id="PS50893">
    <property type="entry name" value="ABC_TRANSPORTER_2"/>
    <property type="match status" value="1"/>
</dbReference>
<dbReference type="Pfam" id="PF00005">
    <property type="entry name" value="ABC_tran"/>
    <property type="match status" value="1"/>
</dbReference>
<dbReference type="EMBL" id="BAAAUV010000024">
    <property type="protein sequence ID" value="GAA3232889.1"/>
    <property type="molecule type" value="Genomic_DNA"/>
</dbReference>
<evidence type="ECO:0000256" key="2">
    <source>
        <dbReference type="ARBA" id="ARBA00022448"/>
    </source>
</evidence>
<sequence length="251" mass="26621">MIVESSAIVAKGLGIRRGGRWLLRPASFGIPGGVIGIAGPAGSGKSVLLATLATLRRPQTGTVELFGEPVTTRTALRRARARIGFLPSDARWASGSTVTDFVSYAAYYQRRPSSSVRRVLDGLDLADVASWQLNELPADLRVRAGLAAACVHAPDLAFLDAPLSGLPAHAVRDLVPLLGTVAPTVVVTAESAADLGWCDRVYLMDAGRLALADRVTARLVRPVFRPPQRTMPHIAAAWSRAHRSRGALAHA</sequence>
<comment type="similarity">
    <text evidence="1">Belongs to the ABC transporter superfamily.</text>
</comment>
<keyword evidence="7" id="KW-1185">Reference proteome</keyword>
<protein>
    <recommendedName>
        <fullName evidence="5">ABC transporter domain-containing protein</fullName>
    </recommendedName>
</protein>
<feature type="domain" description="ABC transporter" evidence="5">
    <location>
        <begin position="3"/>
        <end position="231"/>
    </location>
</feature>
<dbReference type="PANTHER" id="PTHR43335">
    <property type="entry name" value="ABC TRANSPORTER, ATP-BINDING PROTEIN"/>
    <property type="match status" value="1"/>
</dbReference>
<name>A0ABP6QM27_9ACTN</name>
<keyword evidence="2" id="KW-0813">Transport</keyword>
<proteinExistence type="inferred from homology"/>
<evidence type="ECO:0000256" key="1">
    <source>
        <dbReference type="ARBA" id="ARBA00005417"/>
    </source>
</evidence>
<gene>
    <name evidence="6" type="ORF">GCM10010468_65070</name>
</gene>
<dbReference type="SUPFAM" id="SSF52540">
    <property type="entry name" value="P-loop containing nucleoside triphosphate hydrolases"/>
    <property type="match status" value="1"/>
</dbReference>
<dbReference type="InterPro" id="IPR027417">
    <property type="entry name" value="P-loop_NTPase"/>
</dbReference>
<accession>A0ABP6QM27</accession>
<dbReference type="SMART" id="SM00382">
    <property type="entry name" value="AAA"/>
    <property type="match status" value="1"/>
</dbReference>
<evidence type="ECO:0000313" key="6">
    <source>
        <dbReference type="EMBL" id="GAA3232889.1"/>
    </source>
</evidence>
<dbReference type="RefSeq" id="WP_344835906.1">
    <property type="nucleotide sequence ID" value="NZ_BAAAUV010000024.1"/>
</dbReference>
<comment type="caution">
    <text evidence="6">The sequence shown here is derived from an EMBL/GenBank/DDBJ whole genome shotgun (WGS) entry which is preliminary data.</text>
</comment>
<dbReference type="PANTHER" id="PTHR43335:SF2">
    <property type="entry name" value="ABC TRANSPORTER, ATP-BINDING PROTEIN"/>
    <property type="match status" value="1"/>
</dbReference>
<evidence type="ECO:0000256" key="3">
    <source>
        <dbReference type="ARBA" id="ARBA00022741"/>
    </source>
</evidence>
<evidence type="ECO:0000313" key="7">
    <source>
        <dbReference type="Proteomes" id="UP001501237"/>
    </source>
</evidence>
<dbReference type="Proteomes" id="UP001501237">
    <property type="component" value="Unassembled WGS sequence"/>
</dbReference>